<dbReference type="InterPro" id="IPR043472">
    <property type="entry name" value="Macro_dom-like"/>
</dbReference>
<reference evidence="2" key="2">
    <citation type="journal article" date="2021" name="PeerJ">
        <title>Extensive microbial diversity within the chicken gut microbiome revealed by metagenomics and culture.</title>
        <authorList>
            <person name="Gilroy R."/>
            <person name="Ravi A."/>
            <person name="Getino M."/>
            <person name="Pursley I."/>
            <person name="Horton D.L."/>
            <person name="Alikhan N.F."/>
            <person name="Baker D."/>
            <person name="Gharbi K."/>
            <person name="Hall N."/>
            <person name="Watson M."/>
            <person name="Adriaenssens E.M."/>
            <person name="Foster-Nyarko E."/>
            <person name="Jarju S."/>
            <person name="Secka A."/>
            <person name="Antonio M."/>
            <person name="Oren A."/>
            <person name="Chaudhuri R.R."/>
            <person name="La Ragione R."/>
            <person name="Hildebrand F."/>
            <person name="Pallen M.J."/>
        </authorList>
    </citation>
    <scope>NUCLEOTIDE SEQUENCE</scope>
    <source>
        <strain evidence="2">11159</strain>
    </source>
</reference>
<evidence type="ECO:0000259" key="1">
    <source>
        <dbReference type="PROSITE" id="PS51154"/>
    </source>
</evidence>
<gene>
    <name evidence="2" type="ORF">IAC58_05650</name>
</gene>
<evidence type="ECO:0000313" key="3">
    <source>
        <dbReference type="Proteomes" id="UP000823613"/>
    </source>
</evidence>
<accession>A0A9D9DIR9</accession>
<dbReference type="PANTHER" id="PTHR11106">
    <property type="entry name" value="GANGLIOSIDE INDUCED DIFFERENTIATION ASSOCIATED PROTEIN 2-RELATED"/>
    <property type="match status" value="1"/>
</dbReference>
<dbReference type="Gene3D" id="3.40.220.10">
    <property type="entry name" value="Leucine Aminopeptidase, subunit E, domain 1"/>
    <property type="match status" value="1"/>
</dbReference>
<dbReference type="AlphaFoldDB" id="A0A9D9DIR9"/>
<dbReference type="Pfam" id="PF01661">
    <property type="entry name" value="Macro"/>
    <property type="match status" value="1"/>
</dbReference>
<dbReference type="SUPFAM" id="SSF52949">
    <property type="entry name" value="Macro domain-like"/>
    <property type="match status" value="1"/>
</dbReference>
<dbReference type="PANTHER" id="PTHR11106:SF27">
    <property type="entry name" value="MACRO DOMAIN-CONTAINING PROTEIN"/>
    <property type="match status" value="1"/>
</dbReference>
<organism evidence="2 3">
    <name type="scientific">Candidatus Onthovivens merdipullorum</name>
    <dbReference type="NCBI Taxonomy" id="2840889"/>
    <lineage>
        <taxon>Bacteria</taxon>
        <taxon>Bacillati</taxon>
        <taxon>Bacillota</taxon>
        <taxon>Bacilli</taxon>
        <taxon>Bacillales</taxon>
        <taxon>Candidatus Onthovivens</taxon>
    </lineage>
</organism>
<reference evidence="2" key="1">
    <citation type="submission" date="2020-10" db="EMBL/GenBank/DDBJ databases">
        <authorList>
            <person name="Gilroy R."/>
        </authorList>
    </citation>
    <scope>NUCLEOTIDE SEQUENCE</scope>
    <source>
        <strain evidence="2">11159</strain>
    </source>
</reference>
<name>A0A9D9DIR9_9BACL</name>
<proteinExistence type="predicted"/>
<sequence>MPFYLVNGDLVSMNVDAIVNAANVGLKMVEGVGRAIFHNAGDLEMTNACRAIGHCDVGEVAVTPSFNITNTKEIFHAVAPIYINGKHDEYELLEKAYFNCLELATKKGYKSIAFPLLGGEFNWPLSECYQVGKQSILDYLKKYNQNLNVFIVIYKNFPNTIDDNLHEKLTRYITSNFKVTRNVSNPRNEKFNEVVAKLIAKSKKTNKEVAFLANAKERTLNRCLNDDTFIPSRNFVYALGVALRLNSIELQDFLEVANYKLNRADIFDLIILFFVDNNIFDVYKINDALFNYDYRPSLGER</sequence>
<dbReference type="SMART" id="SM00506">
    <property type="entry name" value="A1pp"/>
    <property type="match status" value="1"/>
</dbReference>
<protein>
    <submittedName>
        <fullName evidence="2">Macro domain-containing protein</fullName>
    </submittedName>
</protein>
<dbReference type="EMBL" id="JADIMY010000114">
    <property type="protein sequence ID" value="MBO8428006.1"/>
    <property type="molecule type" value="Genomic_DNA"/>
</dbReference>
<evidence type="ECO:0000313" key="2">
    <source>
        <dbReference type="EMBL" id="MBO8428006.1"/>
    </source>
</evidence>
<feature type="domain" description="Macro" evidence="1">
    <location>
        <begin position="1"/>
        <end position="151"/>
    </location>
</feature>
<dbReference type="Proteomes" id="UP000823613">
    <property type="component" value="Unassembled WGS sequence"/>
</dbReference>
<dbReference type="PROSITE" id="PS51154">
    <property type="entry name" value="MACRO"/>
    <property type="match status" value="1"/>
</dbReference>
<comment type="caution">
    <text evidence="2">The sequence shown here is derived from an EMBL/GenBank/DDBJ whole genome shotgun (WGS) entry which is preliminary data.</text>
</comment>
<dbReference type="InterPro" id="IPR002589">
    <property type="entry name" value="Macro_dom"/>
</dbReference>